<sequence>MIFTFSLFIAALLLLSCAGTVARTPGKETVREYYFFDGISLKRTSPVQGRISVAEGVTAGNYGVLFFTREGFYPEAEVFKATEHPYETEVKALKRLADPRKGVLIGVVYKPVSGGKIRPRRGIVTLHKSEVVQIAGGNRTYAVMTDERGVYRIQLPAGEYAVSAGLGEPSEVVVERSKTVIHTIQKGIMLVD</sequence>
<dbReference type="AlphaFoldDB" id="A0A953M0L0"/>
<organism evidence="2 3">
    <name type="scientific">Candidatus Nitrobium versatile</name>
    <dbReference type="NCBI Taxonomy" id="2884831"/>
    <lineage>
        <taxon>Bacteria</taxon>
        <taxon>Pseudomonadati</taxon>
        <taxon>Nitrospirota</taxon>
        <taxon>Nitrospiria</taxon>
        <taxon>Nitrospirales</taxon>
        <taxon>Nitrospiraceae</taxon>
        <taxon>Candidatus Nitrobium</taxon>
    </lineage>
</organism>
<reference evidence="2" key="1">
    <citation type="journal article" date="2021" name="bioRxiv">
        <title>Unraveling nitrogen, sulfur and carbon metabolic pathways and microbial community transcriptional responses to substrate deprivation and toxicity stresses in a bioreactor mimicking anoxic brackish coastal sediment conditions.</title>
        <authorList>
            <person name="Martins P.D."/>
            <person name="Echeveste M.J."/>
            <person name="Arshad A."/>
            <person name="Kurth J."/>
            <person name="Ouboter H."/>
            <person name="Jetten M.S.M."/>
            <person name="Welte C.U."/>
        </authorList>
    </citation>
    <scope>NUCLEOTIDE SEQUENCE</scope>
    <source>
        <strain evidence="2">MAG_39</strain>
    </source>
</reference>
<proteinExistence type="predicted"/>
<comment type="caution">
    <text evidence="2">The sequence shown here is derived from an EMBL/GenBank/DDBJ whole genome shotgun (WGS) entry which is preliminary data.</text>
</comment>
<evidence type="ECO:0000256" key="1">
    <source>
        <dbReference type="SAM" id="SignalP"/>
    </source>
</evidence>
<protein>
    <recommendedName>
        <fullName evidence="4">Carboxypeptidase regulatory-like domain-containing protein</fullName>
    </recommendedName>
</protein>
<feature type="signal peptide" evidence="1">
    <location>
        <begin position="1"/>
        <end position="22"/>
    </location>
</feature>
<reference evidence="2" key="2">
    <citation type="submission" date="2021-08" db="EMBL/GenBank/DDBJ databases">
        <authorList>
            <person name="Dalcin Martins P."/>
        </authorList>
    </citation>
    <scope>NUCLEOTIDE SEQUENCE</scope>
    <source>
        <strain evidence="2">MAG_39</strain>
    </source>
</reference>
<evidence type="ECO:0000313" key="2">
    <source>
        <dbReference type="EMBL" id="MBZ0154607.1"/>
    </source>
</evidence>
<dbReference type="Proteomes" id="UP000705867">
    <property type="component" value="Unassembled WGS sequence"/>
</dbReference>
<feature type="chain" id="PRO_5037881168" description="Carboxypeptidase regulatory-like domain-containing protein" evidence="1">
    <location>
        <begin position="23"/>
        <end position="192"/>
    </location>
</feature>
<dbReference type="EMBL" id="JAIOIV010000003">
    <property type="protein sequence ID" value="MBZ0154607.1"/>
    <property type="molecule type" value="Genomic_DNA"/>
</dbReference>
<accession>A0A953M0L0</accession>
<gene>
    <name evidence="2" type="ORF">K8I29_00140</name>
</gene>
<evidence type="ECO:0008006" key="4">
    <source>
        <dbReference type="Google" id="ProtNLM"/>
    </source>
</evidence>
<evidence type="ECO:0000313" key="3">
    <source>
        <dbReference type="Proteomes" id="UP000705867"/>
    </source>
</evidence>
<keyword evidence="1" id="KW-0732">Signal</keyword>
<name>A0A953M0L0_9BACT</name>